<gene>
    <name evidence="1" type="ordered locus">P9211_09551</name>
</gene>
<keyword evidence="2" id="KW-1185">Reference proteome</keyword>
<accession>A9BAM4</accession>
<protein>
    <submittedName>
        <fullName evidence="1">Uncharacterized protein</fullName>
    </submittedName>
</protein>
<proteinExistence type="predicted"/>
<dbReference type="EMBL" id="CP000878">
    <property type="protein sequence ID" value="ABX08886.1"/>
    <property type="molecule type" value="Genomic_DNA"/>
</dbReference>
<dbReference type="AlphaFoldDB" id="A9BAM4"/>
<organism evidence="1 2">
    <name type="scientific">Prochlorococcus marinus (strain MIT 9211)</name>
    <dbReference type="NCBI Taxonomy" id="93059"/>
    <lineage>
        <taxon>Bacteria</taxon>
        <taxon>Bacillati</taxon>
        <taxon>Cyanobacteriota</taxon>
        <taxon>Cyanophyceae</taxon>
        <taxon>Synechococcales</taxon>
        <taxon>Prochlorococcaceae</taxon>
        <taxon>Prochlorococcus</taxon>
    </lineage>
</organism>
<sequence>MKVSLATSDSLIASLCREMEYIRNRYDIINKMLKTAKDVYLIKRLNVEIDRLISRKDELIAVTKGFKSTTEEGNLSKLFLLEICKRPLNWH</sequence>
<evidence type="ECO:0000313" key="2">
    <source>
        <dbReference type="Proteomes" id="UP000000788"/>
    </source>
</evidence>
<reference evidence="1 2" key="1">
    <citation type="journal article" date="2007" name="PLoS Genet.">
        <title>Patterns and implications of gene gain and loss in the evolution of Prochlorococcus.</title>
        <authorList>
            <person name="Kettler G.C."/>
            <person name="Martiny A.C."/>
            <person name="Huang K."/>
            <person name="Zucker J."/>
            <person name="Coleman M.L."/>
            <person name="Rodrigue S."/>
            <person name="Chen F."/>
            <person name="Lapidus A."/>
            <person name="Ferriera S."/>
            <person name="Johnson J."/>
            <person name="Steglich C."/>
            <person name="Church G.M."/>
            <person name="Richardson P."/>
            <person name="Chisholm S.W."/>
        </authorList>
    </citation>
    <scope>NUCLEOTIDE SEQUENCE [LARGE SCALE GENOMIC DNA]</scope>
    <source>
        <strain evidence="2">MIT 9211</strain>
    </source>
</reference>
<dbReference type="STRING" id="93059.P9211_09551"/>
<evidence type="ECO:0000313" key="1">
    <source>
        <dbReference type="EMBL" id="ABX08886.1"/>
    </source>
</evidence>
<dbReference type="RefSeq" id="WP_012195507.1">
    <property type="nucleotide sequence ID" value="NC_009976.1"/>
</dbReference>
<dbReference type="KEGG" id="pmj:P9211_09551"/>
<dbReference type="Proteomes" id="UP000000788">
    <property type="component" value="Chromosome"/>
</dbReference>
<name>A9BAM4_PROM4</name>
<dbReference type="OrthoDB" id="542466at2"/>
<dbReference type="HOGENOM" id="CLU_186106_0_0_3"/>